<dbReference type="Proteomes" id="UP000256869">
    <property type="component" value="Unassembled WGS sequence"/>
</dbReference>
<dbReference type="AlphaFoldDB" id="A0A3D9HQB9"/>
<proteinExistence type="predicted"/>
<gene>
    <name evidence="1" type="ORF">DFP95_14224</name>
</gene>
<comment type="caution">
    <text evidence="1">The sequence shown here is derived from an EMBL/GenBank/DDBJ whole genome shotgun (WGS) entry which is preliminary data.</text>
</comment>
<accession>A0A3D9HQB9</accession>
<organism evidence="1 2">
    <name type="scientific">Cohnella lupini</name>
    <dbReference type="NCBI Taxonomy" id="1294267"/>
    <lineage>
        <taxon>Bacteria</taxon>
        <taxon>Bacillati</taxon>
        <taxon>Bacillota</taxon>
        <taxon>Bacilli</taxon>
        <taxon>Bacillales</taxon>
        <taxon>Paenibacillaceae</taxon>
        <taxon>Cohnella</taxon>
    </lineage>
</organism>
<keyword evidence="2" id="KW-1185">Reference proteome</keyword>
<name>A0A3D9HQB9_9BACL</name>
<evidence type="ECO:0000313" key="2">
    <source>
        <dbReference type="Proteomes" id="UP000256869"/>
    </source>
</evidence>
<protein>
    <submittedName>
        <fullName evidence="1">Uncharacterized protein</fullName>
    </submittedName>
</protein>
<dbReference type="EMBL" id="QRDY01000042">
    <property type="protein sequence ID" value="RED51649.1"/>
    <property type="molecule type" value="Genomic_DNA"/>
</dbReference>
<evidence type="ECO:0000313" key="1">
    <source>
        <dbReference type="EMBL" id="RED51649.1"/>
    </source>
</evidence>
<sequence length="42" mass="5093">MKKRLAVNHLKELTEPQERLLRDWYKSEDGDWFYRPTNGLTG</sequence>
<reference evidence="1 2" key="1">
    <citation type="submission" date="2018-07" db="EMBL/GenBank/DDBJ databases">
        <title>Genomic Encyclopedia of Type Strains, Phase III (KMG-III): the genomes of soil and plant-associated and newly described type strains.</title>
        <authorList>
            <person name="Whitman W."/>
        </authorList>
    </citation>
    <scope>NUCLEOTIDE SEQUENCE [LARGE SCALE GENOMIC DNA]</scope>
    <source>
        <strain evidence="1 2">CECT 8236</strain>
    </source>
</reference>